<name>A0A0N7F4M2_9PSEU</name>
<evidence type="ECO:0000313" key="2">
    <source>
        <dbReference type="Proteomes" id="UP000063699"/>
    </source>
</evidence>
<sequence length="99" mass="10542">MVFDHGVAAAQEIAEATAPVPAGGLMTLDLTAAHRFIEEHGRAGGTATAIDDVTLRQLVRARIRSEAACDRATSTPGVLDPEDEVYQRQRLKAFGASRP</sequence>
<evidence type="ECO:0000313" key="1">
    <source>
        <dbReference type="EMBL" id="ALG11823.1"/>
    </source>
</evidence>
<accession>A0A0N7F4M2</accession>
<dbReference type="Proteomes" id="UP000063699">
    <property type="component" value="Chromosome"/>
</dbReference>
<dbReference type="KEGG" id="kphy:AOZ06_37525"/>
<dbReference type="EMBL" id="CP012752">
    <property type="protein sequence ID" value="ALG11823.1"/>
    <property type="molecule type" value="Genomic_DNA"/>
</dbReference>
<organism evidence="1 2">
    <name type="scientific">Kibdelosporangium phytohabitans</name>
    <dbReference type="NCBI Taxonomy" id="860235"/>
    <lineage>
        <taxon>Bacteria</taxon>
        <taxon>Bacillati</taxon>
        <taxon>Actinomycetota</taxon>
        <taxon>Actinomycetes</taxon>
        <taxon>Pseudonocardiales</taxon>
        <taxon>Pseudonocardiaceae</taxon>
        <taxon>Kibdelosporangium</taxon>
    </lineage>
</organism>
<dbReference type="AlphaFoldDB" id="A0A0N7F4M2"/>
<dbReference type="STRING" id="860235.AOZ06_37525"/>
<reference evidence="1 2" key="1">
    <citation type="submission" date="2015-07" db="EMBL/GenBank/DDBJ databases">
        <title>Genome sequencing of Kibdelosporangium phytohabitans.</title>
        <authorList>
            <person name="Qin S."/>
            <person name="Xing K."/>
        </authorList>
    </citation>
    <scope>NUCLEOTIDE SEQUENCE [LARGE SCALE GENOMIC DNA]</scope>
    <source>
        <strain evidence="1 2">KLBMP1111</strain>
    </source>
</reference>
<keyword evidence="2" id="KW-1185">Reference proteome</keyword>
<dbReference type="OrthoDB" id="5185751at2"/>
<gene>
    <name evidence="1" type="ORF">AOZ06_37525</name>
</gene>
<protein>
    <submittedName>
        <fullName evidence="1">Uncharacterized protein</fullName>
    </submittedName>
</protein>
<dbReference type="RefSeq" id="WP_054293719.1">
    <property type="nucleotide sequence ID" value="NZ_CP012752.1"/>
</dbReference>
<proteinExistence type="predicted"/>